<dbReference type="PANTHER" id="PTHR42852:SF6">
    <property type="entry name" value="THIOL:DISULFIDE INTERCHANGE PROTEIN DSBE"/>
    <property type="match status" value="1"/>
</dbReference>
<dbReference type="InterPro" id="IPR050553">
    <property type="entry name" value="Thioredoxin_ResA/DsbE_sf"/>
</dbReference>
<evidence type="ECO:0000256" key="1">
    <source>
        <dbReference type="ARBA" id="ARBA00004196"/>
    </source>
</evidence>
<keyword evidence="3" id="KW-0735">Signal-anchor</keyword>
<dbReference type="InterPro" id="IPR017937">
    <property type="entry name" value="Thioredoxin_CS"/>
</dbReference>
<evidence type="ECO:0000256" key="4">
    <source>
        <dbReference type="ARBA" id="ARBA00023157"/>
    </source>
</evidence>
<evidence type="ECO:0000313" key="9">
    <source>
        <dbReference type="Proteomes" id="UP000694287"/>
    </source>
</evidence>
<evidence type="ECO:0000256" key="3">
    <source>
        <dbReference type="ARBA" id="ARBA00022968"/>
    </source>
</evidence>
<reference evidence="8 9" key="1">
    <citation type="submission" date="2020-11" db="EMBL/GenBank/DDBJ databases">
        <title>Pseudonocardia abyssalis sp. nov. and Pseudonocardia oceani sp. nov., description and phylogenomic analysis of two novel actinomycetes isolated from the deep Southern Ocean.</title>
        <authorList>
            <person name="Parra J."/>
        </authorList>
    </citation>
    <scope>NUCLEOTIDE SEQUENCE [LARGE SCALE GENOMIC DNA]</scope>
    <source>
        <strain evidence="8 9">KRD-168</strain>
    </source>
</reference>
<keyword evidence="3" id="KW-0812">Transmembrane</keyword>
<proteinExistence type="predicted"/>
<feature type="domain" description="Thioredoxin" evidence="7">
    <location>
        <begin position="156"/>
        <end position="301"/>
    </location>
</feature>
<dbReference type="InterPro" id="IPR013766">
    <property type="entry name" value="Thioredoxin_domain"/>
</dbReference>
<dbReference type="EMBL" id="JADQDK010000001">
    <property type="protein sequence ID" value="MBW0137451.1"/>
    <property type="molecule type" value="Genomic_DNA"/>
</dbReference>
<dbReference type="CDD" id="cd02966">
    <property type="entry name" value="TlpA_like_family"/>
    <property type="match status" value="1"/>
</dbReference>
<evidence type="ECO:0000256" key="6">
    <source>
        <dbReference type="SAM" id="MobiDB-lite"/>
    </source>
</evidence>
<dbReference type="PANTHER" id="PTHR42852">
    <property type="entry name" value="THIOL:DISULFIDE INTERCHANGE PROTEIN DSBE"/>
    <property type="match status" value="1"/>
</dbReference>
<dbReference type="Pfam" id="PF08534">
    <property type="entry name" value="Redoxin"/>
    <property type="match status" value="1"/>
</dbReference>
<keyword evidence="9" id="KW-1185">Reference proteome</keyword>
<feature type="compositionally biased region" description="Basic residues" evidence="6">
    <location>
        <begin position="1"/>
        <end position="12"/>
    </location>
</feature>
<gene>
    <name evidence="8" type="ORF">I4I81_24785</name>
</gene>
<feature type="region of interest" description="Disordered" evidence="6">
    <location>
        <begin position="1"/>
        <end position="41"/>
    </location>
</feature>
<comment type="subcellular location">
    <subcellularLocation>
        <location evidence="1">Cell envelope</location>
    </subcellularLocation>
</comment>
<keyword evidence="4" id="KW-1015">Disulfide bond</keyword>
<sequence>MPPRPPRPRRSGTCRDAAPHPPSPRRPAARTPSPRAHPRRCAWRRNVRVGRGAAVGGSATRTSSLRAHPRRCAWRRNVRPGPLPGRRVSARVGPGRAEVVSTAVVVLLVALAVFALWPRSAPDPSTADAPVAQQAVAVSDAELAPLRADADLPPCPVSAAAAPDGPLAGVTVACLGAEGAVDLGAVAAEGPVLLNLWASWCGPCREELPALAEYAARPGSVPVLLIDVDDDPRAALRTLDELGVALPSALDTGSALRTALDVPPGLPYSFLALPDGTVGRVDPPVPFTSADAVAAAVAELS</sequence>
<evidence type="ECO:0000256" key="2">
    <source>
        <dbReference type="ARBA" id="ARBA00022748"/>
    </source>
</evidence>
<evidence type="ECO:0000256" key="5">
    <source>
        <dbReference type="ARBA" id="ARBA00023284"/>
    </source>
</evidence>
<evidence type="ECO:0000313" key="8">
    <source>
        <dbReference type="EMBL" id="MBW0137451.1"/>
    </source>
</evidence>
<dbReference type="PROSITE" id="PS51352">
    <property type="entry name" value="THIOREDOXIN_2"/>
    <property type="match status" value="1"/>
</dbReference>
<dbReference type="PROSITE" id="PS00194">
    <property type="entry name" value="THIOREDOXIN_1"/>
    <property type="match status" value="1"/>
</dbReference>
<dbReference type="Proteomes" id="UP000694287">
    <property type="component" value="Unassembled WGS sequence"/>
</dbReference>
<accession>A0ABS6UYY6</accession>
<evidence type="ECO:0000259" key="7">
    <source>
        <dbReference type="PROSITE" id="PS51352"/>
    </source>
</evidence>
<organism evidence="8 9">
    <name type="scientific">Pseudonocardia abyssalis</name>
    <dbReference type="NCBI Taxonomy" id="2792008"/>
    <lineage>
        <taxon>Bacteria</taxon>
        <taxon>Bacillati</taxon>
        <taxon>Actinomycetota</taxon>
        <taxon>Actinomycetes</taxon>
        <taxon>Pseudonocardiales</taxon>
        <taxon>Pseudonocardiaceae</taxon>
        <taxon>Pseudonocardia</taxon>
    </lineage>
</organism>
<dbReference type="InterPro" id="IPR013740">
    <property type="entry name" value="Redoxin"/>
</dbReference>
<name>A0ABS6UYY6_9PSEU</name>
<keyword evidence="5" id="KW-0676">Redox-active center</keyword>
<keyword evidence="2" id="KW-0201">Cytochrome c-type biogenesis</keyword>
<comment type="caution">
    <text evidence="8">The sequence shown here is derived from an EMBL/GenBank/DDBJ whole genome shotgun (WGS) entry which is preliminary data.</text>
</comment>
<protein>
    <submittedName>
        <fullName evidence="8">TlpA family protein disulfide reductase</fullName>
    </submittedName>
</protein>